<dbReference type="STRING" id="212602.A0A420HYX8"/>
<evidence type="ECO:0000313" key="1">
    <source>
        <dbReference type="EMBL" id="RKF62631.1"/>
    </source>
</evidence>
<dbReference type="EMBL" id="MCFK01003216">
    <property type="protein sequence ID" value="RKF62631.1"/>
    <property type="molecule type" value="Genomic_DNA"/>
</dbReference>
<name>A0A420HYX8_9PEZI</name>
<accession>A0A420HYX8</accession>
<keyword evidence="2" id="KW-1185">Reference proteome</keyword>
<protein>
    <submittedName>
        <fullName evidence="1">Uncharacterized protein</fullName>
    </submittedName>
</protein>
<gene>
    <name evidence="1" type="ORF">OnM2_032065</name>
</gene>
<evidence type="ECO:0000313" key="2">
    <source>
        <dbReference type="Proteomes" id="UP000286134"/>
    </source>
</evidence>
<reference evidence="1 2" key="1">
    <citation type="journal article" date="2018" name="BMC Genomics">
        <title>Comparative genome analyses reveal sequence features reflecting distinct modes of host-adaptation between dicot and monocot powdery mildew.</title>
        <authorList>
            <person name="Wu Y."/>
            <person name="Ma X."/>
            <person name="Pan Z."/>
            <person name="Kale S.D."/>
            <person name="Song Y."/>
            <person name="King H."/>
            <person name="Zhang Q."/>
            <person name="Presley C."/>
            <person name="Deng X."/>
            <person name="Wei C.I."/>
            <person name="Xiao S."/>
        </authorList>
    </citation>
    <scope>NUCLEOTIDE SEQUENCE [LARGE SCALE GENOMIC DNA]</scope>
    <source>
        <strain evidence="1">UMSG2</strain>
    </source>
</reference>
<organism evidence="1 2">
    <name type="scientific">Erysiphe neolycopersici</name>
    <dbReference type="NCBI Taxonomy" id="212602"/>
    <lineage>
        <taxon>Eukaryota</taxon>
        <taxon>Fungi</taxon>
        <taxon>Dikarya</taxon>
        <taxon>Ascomycota</taxon>
        <taxon>Pezizomycotina</taxon>
        <taxon>Leotiomycetes</taxon>
        <taxon>Erysiphales</taxon>
        <taxon>Erysiphaceae</taxon>
        <taxon>Erysiphe</taxon>
    </lineage>
</organism>
<proteinExistence type="predicted"/>
<dbReference type="Proteomes" id="UP000286134">
    <property type="component" value="Unassembled WGS sequence"/>
</dbReference>
<dbReference type="OrthoDB" id="3598898at2759"/>
<comment type="caution">
    <text evidence="1">The sequence shown here is derived from an EMBL/GenBank/DDBJ whole genome shotgun (WGS) entry which is preliminary data.</text>
</comment>
<dbReference type="AlphaFoldDB" id="A0A420HYX8"/>
<sequence length="195" mass="21632">MDKEMKVKGLGTKLYDASQFVEVDFYLPTTKEIIAHFLREIHIVDNLDARILLGIDIALPEGWIIDLDSQLLTLPFCAGIQAHIVTIKRDKECKISVFSASKCVIPSQSRSFVAVASSKGESLSIPPRDLIYEPIQQQSCTTFAHLVSGECKTIMMTNSSGKNVTISRCQPLGNLIDFDAQVMTVMEEIEVSHLT</sequence>